<keyword evidence="3 6" id="KW-0133">Cell shape</keyword>
<dbReference type="InterPro" id="IPR036366">
    <property type="entry name" value="PGBDSf"/>
</dbReference>
<dbReference type="PANTHER" id="PTHR30582:SF33">
    <property type="entry name" value="EXPORTED PROTEIN"/>
    <property type="match status" value="1"/>
</dbReference>
<keyword evidence="10" id="KW-1185">Reference proteome</keyword>
<dbReference type="InterPro" id="IPR036365">
    <property type="entry name" value="PGBD-like_sf"/>
</dbReference>
<comment type="caution">
    <text evidence="9">The sequence shown here is derived from an EMBL/GenBank/DDBJ whole genome shotgun (WGS) entry which is preliminary data.</text>
</comment>
<feature type="region of interest" description="Disordered" evidence="7">
    <location>
        <begin position="136"/>
        <end position="201"/>
    </location>
</feature>
<proteinExistence type="predicted"/>
<sequence>MRPVEGARLGPCSQCERSFRGCAGSRGRCRRPGGPRPVAGGRDRAYACPGAGRTYACPVRTYVRHPYPAACPSAGQRNHRRPWDCLRSDEVDIRRLTTRRGKVIAVRRSSPAAVAAGVVTAALAATVLTGCGPLATGAAPKDSGGPPTTAVTNARVTPAPAATRAPSTPATTAPTTTAPAVTAAPTTPPPTAVAPATAAATTRPPVVPAAFLAAGDSGTRVRELQARLGQLGLFSRHPTGYYGTVTEHSVSDFQERHGLARTGSVSKTLWNRLTAVTRTPTHQELYPAVAAEPAGRLDPRCLTGRAMCVSKTTRTLSWVVNGKVLATMDVRFGSQYTPTREGLFHVTFKSRHHVSTIYHTAMPYAMFFSGGQAVHYSADFAARGYAGASHGSVNVRDKAAIAKLFDEVKVGDKVVVYW</sequence>
<feature type="compositionally biased region" description="Low complexity" evidence="7">
    <location>
        <begin position="146"/>
        <end position="185"/>
    </location>
</feature>
<dbReference type="PROSITE" id="PS52029">
    <property type="entry name" value="LD_TPASE"/>
    <property type="match status" value="1"/>
</dbReference>
<name>A0ABS2TMS7_9ACTN</name>
<comment type="caution">
    <text evidence="6">Lacks conserved residue(s) required for the propagation of feature annotation.</text>
</comment>
<evidence type="ECO:0000256" key="2">
    <source>
        <dbReference type="ARBA" id="ARBA00022679"/>
    </source>
</evidence>
<evidence type="ECO:0000313" key="9">
    <source>
        <dbReference type="EMBL" id="MBM9504654.1"/>
    </source>
</evidence>
<reference evidence="9 10" key="1">
    <citation type="submission" date="2021-01" db="EMBL/GenBank/DDBJ databases">
        <title>Streptomyces acididurans sp. nov., isolated from a peat swamp forest soil.</title>
        <authorList>
            <person name="Chantavorakit T."/>
            <person name="Duangmal K."/>
        </authorList>
    </citation>
    <scope>NUCLEOTIDE SEQUENCE [LARGE SCALE GENOMIC DNA]</scope>
    <source>
        <strain evidence="9 10">KK5PA1</strain>
    </source>
</reference>
<accession>A0ABS2TMS7</accession>
<evidence type="ECO:0000259" key="8">
    <source>
        <dbReference type="PROSITE" id="PS52029"/>
    </source>
</evidence>
<evidence type="ECO:0000256" key="4">
    <source>
        <dbReference type="ARBA" id="ARBA00022984"/>
    </source>
</evidence>
<organism evidence="9 10">
    <name type="scientific">Actinacidiphila acididurans</name>
    <dbReference type="NCBI Taxonomy" id="2784346"/>
    <lineage>
        <taxon>Bacteria</taxon>
        <taxon>Bacillati</taxon>
        <taxon>Actinomycetota</taxon>
        <taxon>Actinomycetes</taxon>
        <taxon>Kitasatosporales</taxon>
        <taxon>Streptomycetaceae</taxon>
        <taxon>Actinacidiphila</taxon>
    </lineage>
</organism>
<dbReference type="EMBL" id="JADKYB010000004">
    <property type="protein sequence ID" value="MBM9504654.1"/>
    <property type="molecule type" value="Genomic_DNA"/>
</dbReference>
<dbReference type="Proteomes" id="UP000749040">
    <property type="component" value="Unassembled WGS sequence"/>
</dbReference>
<feature type="domain" description="L,D-TPase catalytic" evidence="8">
    <location>
        <begin position="305"/>
        <end position="417"/>
    </location>
</feature>
<dbReference type="InterPro" id="IPR005490">
    <property type="entry name" value="LD_TPept_cat_dom"/>
</dbReference>
<protein>
    <submittedName>
        <fullName evidence="9">Murein L,D-transpeptidase</fullName>
    </submittedName>
</protein>
<evidence type="ECO:0000256" key="3">
    <source>
        <dbReference type="ARBA" id="ARBA00022960"/>
    </source>
</evidence>
<keyword evidence="2" id="KW-0808">Transferase</keyword>
<dbReference type="SUPFAM" id="SSF47090">
    <property type="entry name" value="PGBD-like"/>
    <property type="match status" value="1"/>
</dbReference>
<evidence type="ECO:0000313" key="10">
    <source>
        <dbReference type="Proteomes" id="UP000749040"/>
    </source>
</evidence>
<dbReference type="SUPFAM" id="SSF141523">
    <property type="entry name" value="L,D-transpeptidase catalytic domain-like"/>
    <property type="match status" value="1"/>
</dbReference>
<dbReference type="Pfam" id="PF03734">
    <property type="entry name" value="YkuD"/>
    <property type="match status" value="1"/>
</dbReference>
<dbReference type="Gene3D" id="1.10.101.10">
    <property type="entry name" value="PGBD-like superfamily/PGBD"/>
    <property type="match status" value="1"/>
</dbReference>
<dbReference type="Gene3D" id="2.40.440.10">
    <property type="entry name" value="L,D-transpeptidase catalytic domain-like"/>
    <property type="match status" value="1"/>
</dbReference>
<dbReference type="CDD" id="cd16913">
    <property type="entry name" value="YkuD_like"/>
    <property type="match status" value="1"/>
</dbReference>
<dbReference type="InterPro" id="IPR038063">
    <property type="entry name" value="Transpep_catalytic_dom"/>
</dbReference>
<dbReference type="PANTHER" id="PTHR30582">
    <property type="entry name" value="L,D-TRANSPEPTIDASE"/>
    <property type="match status" value="1"/>
</dbReference>
<dbReference type="Pfam" id="PF01471">
    <property type="entry name" value="PG_binding_1"/>
    <property type="match status" value="1"/>
</dbReference>
<gene>
    <name evidence="9" type="ORF">ITX44_08900</name>
</gene>
<evidence type="ECO:0000256" key="1">
    <source>
        <dbReference type="ARBA" id="ARBA00004752"/>
    </source>
</evidence>
<dbReference type="InterPro" id="IPR002477">
    <property type="entry name" value="Peptidoglycan-bd-like"/>
</dbReference>
<evidence type="ECO:0000256" key="7">
    <source>
        <dbReference type="SAM" id="MobiDB-lite"/>
    </source>
</evidence>
<evidence type="ECO:0000256" key="6">
    <source>
        <dbReference type="PROSITE-ProRule" id="PRU01373"/>
    </source>
</evidence>
<comment type="pathway">
    <text evidence="1 6">Cell wall biogenesis; peptidoglycan biosynthesis.</text>
</comment>
<dbReference type="InterPro" id="IPR050979">
    <property type="entry name" value="LD-transpeptidase"/>
</dbReference>
<keyword evidence="5 6" id="KW-0961">Cell wall biogenesis/degradation</keyword>
<evidence type="ECO:0000256" key="5">
    <source>
        <dbReference type="ARBA" id="ARBA00023316"/>
    </source>
</evidence>
<keyword evidence="4 6" id="KW-0573">Peptidoglycan synthesis</keyword>